<comment type="caution">
    <text evidence="5">The sequence shown here is derived from an EMBL/GenBank/DDBJ whole genome shotgun (WGS) entry which is preliminary data.</text>
</comment>
<evidence type="ECO:0000256" key="1">
    <source>
        <dbReference type="SAM" id="Coils"/>
    </source>
</evidence>
<dbReference type="Pfam" id="PF14257">
    <property type="entry name" value="DUF4349"/>
    <property type="match status" value="1"/>
</dbReference>
<feature type="compositionally biased region" description="Low complexity" evidence="2">
    <location>
        <begin position="152"/>
        <end position="185"/>
    </location>
</feature>
<keyword evidence="3" id="KW-1133">Transmembrane helix</keyword>
<dbReference type="AlphaFoldDB" id="A0A2T4UJN7"/>
<name>A0A2T4UJN7_9ACTN</name>
<feature type="compositionally biased region" description="Low complexity" evidence="2">
    <location>
        <begin position="126"/>
        <end position="138"/>
    </location>
</feature>
<feature type="transmembrane region" description="Helical" evidence="3">
    <location>
        <begin position="88"/>
        <end position="107"/>
    </location>
</feature>
<proteinExistence type="predicted"/>
<reference evidence="5 6" key="1">
    <citation type="submission" date="2018-03" db="EMBL/GenBank/DDBJ databases">
        <title>Aquarubrobacter algicola gen. nov., sp. nov., a novel actinobacterium isolated from shallow eutrophic lake during the end of cyanobacterial harmful algal blooms.</title>
        <authorList>
            <person name="Chun S.J."/>
        </authorList>
    </citation>
    <scope>NUCLEOTIDE SEQUENCE [LARGE SCALE GENOMIC DNA]</scope>
    <source>
        <strain evidence="5 6">Seoho-28</strain>
    </source>
</reference>
<keyword evidence="3" id="KW-0472">Membrane</keyword>
<dbReference type="RefSeq" id="WP_107568075.1">
    <property type="nucleotide sequence ID" value="NZ_PYYB01000001.1"/>
</dbReference>
<feature type="domain" description="DUF4349" evidence="4">
    <location>
        <begin position="189"/>
        <end position="404"/>
    </location>
</feature>
<accession>A0A2T4UJN7</accession>
<evidence type="ECO:0000313" key="5">
    <source>
        <dbReference type="EMBL" id="PTL59440.1"/>
    </source>
</evidence>
<evidence type="ECO:0000259" key="4">
    <source>
        <dbReference type="Pfam" id="PF14257"/>
    </source>
</evidence>
<evidence type="ECO:0000256" key="3">
    <source>
        <dbReference type="SAM" id="Phobius"/>
    </source>
</evidence>
<dbReference type="OrthoDB" id="186919at2"/>
<keyword evidence="3" id="KW-0812">Transmembrane</keyword>
<feature type="region of interest" description="Disordered" evidence="2">
    <location>
        <begin position="118"/>
        <end position="199"/>
    </location>
</feature>
<feature type="transmembrane region" description="Helical" evidence="3">
    <location>
        <begin position="378"/>
        <end position="404"/>
    </location>
</feature>
<feature type="region of interest" description="Disordered" evidence="2">
    <location>
        <begin position="345"/>
        <end position="364"/>
    </location>
</feature>
<feature type="coiled-coil region" evidence="1">
    <location>
        <begin position="276"/>
        <end position="333"/>
    </location>
</feature>
<dbReference type="InterPro" id="IPR025645">
    <property type="entry name" value="DUF4349"/>
</dbReference>
<dbReference type="EMBL" id="PYYB01000001">
    <property type="protein sequence ID" value="PTL59440.1"/>
    <property type="molecule type" value="Genomic_DNA"/>
</dbReference>
<sequence length="420" mass="42636">MTRRQNTPEDLDPVVAAELAELERALAGDAGADPLLTDLVRETRATAPRFTGPARVALDERVRDGFPRPSRSAGLLARVRPSGLRLRPVLAVAAVAVVGVTVTTAALTGSETVEVSGLGAPVAQDTRPATDAGATATPPEAPDAARESAPQAATGAPASSLPGPSGAAPSVASPAPAVPSAGAPGQRTRRVERSAALSLTARPDEVQRVADGVIRTAQGLGGIVASSRISTSPDGGEATLDLRIPTSRLDRAIADLSKLASVAGLDQDSQDITGAVVSATDRLQDARDERAALLKALGRAQTNRQVSSLRARIADSRRRIAAAQADVQRLRARTDRATVTVLVSGDPSAGAGATSDEDGGGAWTPGDAAGDAWRLLQVAAGVAVIAAAALVPLGLLALLAWAAARTTVRRRRARALDAAA</sequence>
<gene>
    <name evidence="5" type="ORF">C7Y72_07135</name>
</gene>
<evidence type="ECO:0000256" key="2">
    <source>
        <dbReference type="SAM" id="MobiDB-lite"/>
    </source>
</evidence>
<evidence type="ECO:0000313" key="6">
    <source>
        <dbReference type="Proteomes" id="UP000240739"/>
    </source>
</evidence>
<dbReference type="Proteomes" id="UP000240739">
    <property type="component" value="Unassembled WGS sequence"/>
</dbReference>
<organism evidence="5 6">
    <name type="scientific">Paraconexibacter algicola</name>
    <dbReference type="NCBI Taxonomy" id="2133960"/>
    <lineage>
        <taxon>Bacteria</taxon>
        <taxon>Bacillati</taxon>
        <taxon>Actinomycetota</taxon>
        <taxon>Thermoleophilia</taxon>
        <taxon>Solirubrobacterales</taxon>
        <taxon>Paraconexibacteraceae</taxon>
        <taxon>Paraconexibacter</taxon>
    </lineage>
</organism>
<keyword evidence="6" id="KW-1185">Reference proteome</keyword>
<protein>
    <recommendedName>
        <fullName evidence="4">DUF4349 domain-containing protein</fullName>
    </recommendedName>
</protein>
<keyword evidence="1" id="KW-0175">Coiled coil</keyword>